<keyword evidence="2" id="KW-1185">Reference proteome</keyword>
<dbReference type="InterPro" id="IPR008767">
    <property type="entry name" value="Phage_SPP1_head-tail_adaptor"/>
</dbReference>
<dbReference type="InterPro" id="IPR038666">
    <property type="entry name" value="SSP1_head-tail_sf"/>
</dbReference>
<organism evidence="1 2">
    <name type="scientific">Bacillus amyloliquefaciens (strain ATCC 23350 / DSM 7 / BCRC 11601 / CCUG 28519 / NBRC 15535 / NRRL B-14393 / F)</name>
    <dbReference type="NCBI Taxonomy" id="692420"/>
    <lineage>
        <taxon>Bacteria</taxon>
        <taxon>Bacillati</taxon>
        <taxon>Bacillota</taxon>
        <taxon>Bacilli</taxon>
        <taxon>Bacillales</taxon>
        <taxon>Bacillaceae</taxon>
        <taxon>Bacillus</taxon>
        <taxon>Bacillus amyloliquefaciens group</taxon>
    </lineage>
</organism>
<sequence length="108" mass="12670">MQFSRLNTRITFVTRKNQKDPESRENIVVNDPLFSCWAEIRDQKLREKLSTAGTFLENSITFIIRYQQVKTVTNSMHILHDETLYEIKDILPNSQDKDLINVLAEKVS</sequence>
<evidence type="ECO:0000313" key="2">
    <source>
        <dbReference type="Proteomes" id="UP000006562"/>
    </source>
</evidence>
<evidence type="ECO:0008006" key="3">
    <source>
        <dbReference type="Google" id="ProtNLM"/>
    </source>
</evidence>
<dbReference type="AlphaFoldDB" id="A0A9P1JJM8"/>
<protein>
    <recommendedName>
        <fullName evidence="3">Head-tail adaptor protein</fullName>
    </recommendedName>
</protein>
<dbReference type="RefSeq" id="WP_013353503.1">
    <property type="nucleotide sequence ID" value="NC_014551.1"/>
</dbReference>
<dbReference type="Gene3D" id="2.40.10.270">
    <property type="entry name" value="Bacteriophage SPP1 head-tail adaptor protein"/>
    <property type="match status" value="1"/>
</dbReference>
<reference evidence="2" key="2">
    <citation type="journal article" date="2011" name="J. Biotechnol.">
        <title>Genome sequence of B. amyloliquefaciens type strain DSM7(T) reveals differences to plant-associated B. amyloliquefaciens FZB42.</title>
        <authorList>
            <person name="Ruckert C."/>
            <person name="Blom J."/>
            <person name="Chen X."/>
            <person name="Reva O."/>
            <person name="Borriss R."/>
        </authorList>
    </citation>
    <scope>NUCLEOTIDE SEQUENCE [LARGE SCALE GENOMIC DNA]</scope>
    <source>
        <strain evidence="2">DSM 7</strain>
    </source>
</reference>
<dbReference type="EMBL" id="FN597644">
    <property type="protein sequence ID" value="CBI44209.1"/>
    <property type="molecule type" value="Genomic_DNA"/>
</dbReference>
<dbReference type="NCBIfam" id="TIGR01563">
    <property type="entry name" value="gp16_SPP1"/>
    <property type="match status" value="1"/>
</dbReference>
<proteinExistence type="predicted"/>
<evidence type="ECO:0000313" key="1">
    <source>
        <dbReference type="EMBL" id="CBI44209.1"/>
    </source>
</evidence>
<dbReference type="Pfam" id="PF05521">
    <property type="entry name" value="Phage_HCP"/>
    <property type="match status" value="1"/>
</dbReference>
<reference evidence="1 2" key="1">
    <citation type="journal article" date="2011" name="Int. J. Syst. Evol. Microbiol.">
        <title>Relationship of Bacillus amyloliquefaciens clades associated with strains DSM 7T and FZB42T: a proposal for Bacillus amyloliquefaciens subsp. amyloliquefaciens subsp. nov. and Bacillus amyloliquefaciens subsp. plantarum subsp. nov. based on complete genome sequence comparisons.</title>
        <authorList>
            <person name="Borriss R."/>
            <person name="Chen X.H."/>
            <person name="Rueckert C."/>
            <person name="Blom J."/>
            <person name="Becker A."/>
            <person name="Baumgarth B."/>
            <person name="Fan B."/>
            <person name="Pukall R."/>
            <person name="Schumann P."/>
            <person name="Sproer C."/>
            <person name="Junge H."/>
            <person name="Vater J."/>
            <person name="Puhler A."/>
            <person name="Klenk H.P."/>
        </authorList>
    </citation>
    <scope>NUCLEOTIDE SEQUENCE [LARGE SCALE GENOMIC DNA]</scope>
    <source>
        <strain evidence="2">DSM 7</strain>
    </source>
</reference>
<accession>A0A9P1JJM8</accession>
<dbReference type="Proteomes" id="UP000006562">
    <property type="component" value="Chromosome"/>
</dbReference>
<name>A0A9P1JJM8_BACAS</name>
<gene>
    <name evidence="1" type="ordered locus">BAMF_3083</name>
</gene>
<dbReference type="KEGG" id="bao:BAMF_3083"/>